<dbReference type="Proteomes" id="UP000600547">
    <property type="component" value="Unassembled WGS sequence"/>
</dbReference>
<proteinExistence type="predicted"/>
<accession>A0A8H9GR83</accession>
<gene>
    <name evidence="1" type="ORF">GCM10008956_30570</name>
</gene>
<keyword evidence="2" id="KW-1185">Reference proteome</keyword>
<evidence type="ECO:0000313" key="2">
    <source>
        <dbReference type="Proteomes" id="UP000600547"/>
    </source>
</evidence>
<dbReference type="RefSeq" id="WP_189062631.1">
    <property type="nucleotide sequence ID" value="NZ_BMQG01000012.1"/>
</dbReference>
<organism evidence="1 2">
    <name type="scientific">Deinococcus arenae</name>
    <dbReference type="NCBI Taxonomy" id="1452751"/>
    <lineage>
        <taxon>Bacteria</taxon>
        <taxon>Thermotogati</taxon>
        <taxon>Deinococcota</taxon>
        <taxon>Deinococci</taxon>
        <taxon>Deinococcales</taxon>
        <taxon>Deinococcaceae</taxon>
        <taxon>Deinococcus</taxon>
    </lineage>
</organism>
<dbReference type="AlphaFoldDB" id="A0A8H9GR83"/>
<sequence>MPSAKVWDDRAGAQDKAQGLNLTPAEIVALLDVAYRADQGEDVDGPDPLTRERLAAYLSGDEEMRQDAWIAWRYELITQERRMDEAADWLDVKFLPPCPDD</sequence>
<protein>
    <submittedName>
        <fullName evidence="1">Uncharacterized protein</fullName>
    </submittedName>
</protein>
<dbReference type="EMBL" id="BMQG01000012">
    <property type="protein sequence ID" value="GGM52373.1"/>
    <property type="molecule type" value="Genomic_DNA"/>
</dbReference>
<name>A0A8H9GR83_9DEIO</name>
<reference evidence="2" key="1">
    <citation type="journal article" date="2019" name="Int. J. Syst. Evol. Microbiol.">
        <title>The Global Catalogue of Microorganisms (GCM) 10K type strain sequencing project: providing services to taxonomists for standard genome sequencing and annotation.</title>
        <authorList>
            <consortium name="The Broad Institute Genomics Platform"/>
            <consortium name="The Broad Institute Genome Sequencing Center for Infectious Disease"/>
            <person name="Wu L."/>
            <person name="Ma J."/>
        </authorList>
    </citation>
    <scope>NUCLEOTIDE SEQUENCE [LARGE SCALE GENOMIC DNA]</scope>
    <source>
        <strain evidence="2">JCM 31047</strain>
    </source>
</reference>
<evidence type="ECO:0000313" key="1">
    <source>
        <dbReference type="EMBL" id="GGM52373.1"/>
    </source>
</evidence>
<comment type="caution">
    <text evidence="1">The sequence shown here is derived from an EMBL/GenBank/DDBJ whole genome shotgun (WGS) entry which is preliminary data.</text>
</comment>